<dbReference type="EMBL" id="MU970062">
    <property type="protein sequence ID" value="KAK9323346.1"/>
    <property type="molecule type" value="Genomic_DNA"/>
</dbReference>
<reference evidence="2" key="1">
    <citation type="journal article" date="2024" name="Front. Bioeng. Biotechnol.">
        <title>Genome-scale model development and genomic sequencing of the oleaginous clade Lipomyces.</title>
        <authorList>
            <person name="Czajka J.J."/>
            <person name="Han Y."/>
            <person name="Kim J."/>
            <person name="Mondo S.J."/>
            <person name="Hofstad B.A."/>
            <person name="Robles A."/>
            <person name="Haridas S."/>
            <person name="Riley R."/>
            <person name="LaButti K."/>
            <person name="Pangilinan J."/>
            <person name="Andreopoulos W."/>
            <person name="Lipzen A."/>
            <person name="Yan J."/>
            <person name="Wang M."/>
            <person name="Ng V."/>
            <person name="Grigoriev I.V."/>
            <person name="Spatafora J.W."/>
            <person name="Magnuson J.K."/>
            <person name="Baker S.E."/>
            <person name="Pomraning K.R."/>
        </authorList>
    </citation>
    <scope>NUCLEOTIDE SEQUENCE [LARGE SCALE GENOMIC DNA]</scope>
    <source>
        <strain evidence="2">CBS 10300</strain>
    </source>
</reference>
<evidence type="ECO:0000313" key="1">
    <source>
        <dbReference type="EMBL" id="KAK9323346.1"/>
    </source>
</evidence>
<protein>
    <submittedName>
        <fullName evidence="1">Uncharacterized protein</fullName>
    </submittedName>
</protein>
<dbReference type="Proteomes" id="UP001489719">
    <property type="component" value="Unassembled WGS sequence"/>
</dbReference>
<proteinExistence type="predicted"/>
<keyword evidence="2" id="KW-1185">Reference proteome</keyword>
<organism evidence="1 2">
    <name type="scientific">Lipomyces orientalis</name>
    <dbReference type="NCBI Taxonomy" id="1233043"/>
    <lineage>
        <taxon>Eukaryota</taxon>
        <taxon>Fungi</taxon>
        <taxon>Dikarya</taxon>
        <taxon>Ascomycota</taxon>
        <taxon>Saccharomycotina</taxon>
        <taxon>Lipomycetes</taxon>
        <taxon>Lipomycetales</taxon>
        <taxon>Lipomycetaceae</taxon>
        <taxon>Lipomyces</taxon>
    </lineage>
</organism>
<accession>A0ACC3TRE9</accession>
<name>A0ACC3TRE9_9ASCO</name>
<sequence>MPSLFIAIYVAIYPYTAQSAQELSLVEGDVLYILEKSTEDDWWRVKKRMVGEEEDEPIGLVPNNYIEPMKVSGKARAMYDYDRQTDEEVNLREDEVLEVYDTSDPDWVLVGVRDEFGFAPSNYIEFISEEAAIAIVARASATPTTSVVASRSPQYQPPPQPQPVATPYAQPSYSSASEPVAQQDAAVDDRYTEYRDPEPEYDDDLPDEEPAPKLPSRPRMASVTSEELVSSKKSNAGFLTWNIQEVDSKRKKYRATLAIGNGSILFSPERATASPQQWSITNLISYNSEKKHVFLEFEHPSVSLDLHAGSKETAAEIISAIGELVGAKNATGLREVIEASVPGGQKYGKALYDFDAQGDDEVTIREGDDVFILDDQKSDEWWMIRHSLSGKEGVVPSSYIEVIKKPVRSSSLRQEEDEKPQKPTRKQRESEVSLPPVTPAKPKPDPGKIRTWTDRTGTFKVEAAFVGCADNKIQLHKVNGVKIAVAASKMSVEDLEYVERITGISLDSAKPEGSTSSKLGVVAAQSTGAKVAELAKGSARPDFDWFDFFLSCGVEVNNCQRYAINFEKDQMDEAVLPDITPSVMRMLGLKEGDIIRVSKVIDEKYNKKKRSVSFGTASVMGGDDDDSEADGTSLFAGPGGALKNNTRKSRPAPAVATSSTVDGKLLSSKSSELPSGHHSPTKQQSSSPTPQTTAAPEPLRGALRDLADINPLTPAQAISPERLSPATATTTVQSAPVIATSLTGHQGSQTPYVPLQPKLVYEPTPPQSSQTQNVGVQYPQPTGMLDQAQLSPPGQSPVVSISTGEIPLRTGFPQQQHDQQQRENQQEQQQQQLQLQLQLQQHQEAQVRPQVFYGVQRPPPPQSQPQALGAFGALSMPPPPPPQPSRPTSNGGIVGFPAQPTGFHQQVPLTTGFPVQVTGYPNPPLGFGMNAFASPPALQPQPTRPFVPQSQFGIQQMHTGFQVASFQHPPSNGLAVQTLQPQPTGFGFGNGPSSVGGNGAVNGGGSSAISSGINSVLMKPLEPMKTGPAPKVSFGINKPVEATPTGNRKANLAAASTFLFCFSSFLHEF</sequence>
<comment type="caution">
    <text evidence="1">The sequence shown here is derived from an EMBL/GenBank/DDBJ whole genome shotgun (WGS) entry which is preliminary data.</text>
</comment>
<evidence type="ECO:0000313" key="2">
    <source>
        <dbReference type="Proteomes" id="UP001489719"/>
    </source>
</evidence>
<gene>
    <name evidence="1" type="ORF">V1517DRAFT_98004</name>
</gene>